<dbReference type="OrthoDB" id="414666at2759"/>
<evidence type="ECO:0000313" key="3">
    <source>
        <dbReference type="WBParaSite" id="SSLN_0001926201-mRNA-1"/>
    </source>
</evidence>
<evidence type="ECO:0000313" key="2">
    <source>
        <dbReference type="Proteomes" id="UP000275846"/>
    </source>
</evidence>
<dbReference type="Proteomes" id="UP000275846">
    <property type="component" value="Unassembled WGS sequence"/>
</dbReference>
<proteinExistence type="predicted"/>
<gene>
    <name evidence="1" type="ORF">SSLN_LOCUS18565</name>
</gene>
<protein>
    <submittedName>
        <fullName evidence="1 3">Uncharacterized protein</fullName>
    </submittedName>
</protein>
<sequence length="146" mass="16308">MNRNRIIGIVCWNVRNLLDPGAQSRTVCSLYQYAACQNSEYLTGNKDPGSQLTLHHVPQGPRDFSGRHGVVIAFSQQANRALRAWEPVNERMVYVRLKGHFTNISTVSVDTLTSAAEQRDKETFSSQLQALAKRLPRRDLLVVAGG</sequence>
<evidence type="ECO:0000313" key="1">
    <source>
        <dbReference type="EMBL" id="VDM04951.1"/>
    </source>
</evidence>
<name>A0A183TQ17_SCHSO</name>
<dbReference type="WBParaSite" id="SSLN_0001926201-mRNA-1">
    <property type="protein sequence ID" value="SSLN_0001926201-mRNA-1"/>
    <property type="gene ID" value="SSLN_0001926201"/>
</dbReference>
<organism evidence="3">
    <name type="scientific">Schistocephalus solidus</name>
    <name type="common">Tapeworm</name>
    <dbReference type="NCBI Taxonomy" id="70667"/>
    <lineage>
        <taxon>Eukaryota</taxon>
        <taxon>Metazoa</taxon>
        <taxon>Spiralia</taxon>
        <taxon>Lophotrochozoa</taxon>
        <taxon>Platyhelminthes</taxon>
        <taxon>Cestoda</taxon>
        <taxon>Eucestoda</taxon>
        <taxon>Diphyllobothriidea</taxon>
        <taxon>Diphyllobothriidae</taxon>
        <taxon>Schistocephalus</taxon>
    </lineage>
</organism>
<reference evidence="1 2" key="2">
    <citation type="submission" date="2018-11" db="EMBL/GenBank/DDBJ databases">
        <authorList>
            <consortium name="Pathogen Informatics"/>
        </authorList>
    </citation>
    <scope>NUCLEOTIDE SEQUENCE [LARGE SCALE GENOMIC DNA]</scope>
    <source>
        <strain evidence="1 2">NST_G2</strain>
    </source>
</reference>
<dbReference type="EMBL" id="UYSU01044734">
    <property type="protein sequence ID" value="VDM04951.1"/>
    <property type="molecule type" value="Genomic_DNA"/>
</dbReference>
<reference evidence="3" key="1">
    <citation type="submission" date="2016-06" db="UniProtKB">
        <authorList>
            <consortium name="WormBaseParasite"/>
        </authorList>
    </citation>
    <scope>IDENTIFICATION</scope>
</reference>
<keyword evidence="2" id="KW-1185">Reference proteome</keyword>
<accession>A0A183TQ17</accession>
<dbReference type="AlphaFoldDB" id="A0A183TQ17"/>